<evidence type="ECO:0000259" key="11">
    <source>
        <dbReference type="Pfam" id="PF02449"/>
    </source>
</evidence>
<dbReference type="Pfam" id="PF08532">
    <property type="entry name" value="Glyco_hydro_42M"/>
    <property type="match status" value="1"/>
</dbReference>
<evidence type="ECO:0000256" key="4">
    <source>
        <dbReference type="ARBA" id="ARBA00022723"/>
    </source>
</evidence>
<dbReference type="InterPro" id="IPR013738">
    <property type="entry name" value="Beta_galactosidase_Trimer"/>
</dbReference>
<dbReference type="EMBL" id="LJCO01000042">
    <property type="protein sequence ID" value="KPV43967.1"/>
    <property type="molecule type" value="Genomic_DNA"/>
</dbReference>
<feature type="domain" description="Beta-galactosidase trimerisation" evidence="12">
    <location>
        <begin position="401"/>
        <end position="608"/>
    </location>
</feature>
<evidence type="ECO:0000259" key="13">
    <source>
        <dbReference type="Pfam" id="PF08533"/>
    </source>
</evidence>
<organism evidence="14 15">
    <name type="scientific">Alicyclobacillus ferrooxydans</name>
    <dbReference type="NCBI Taxonomy" id="471514"/>
    <lineage>
        <taxon>Bacteria</taxon>
        <taxon>Bacillati</taxon>
        <taxon>Bacillota</taxon>
        <taxon>Bacilli</taxon>
        <taxon>Bacillales</taxon>
        <taxon>Alicyclobacillaceae</taxon>
        <taxon>Alicyclobacillus</taxon>
    </lineage>
</organism>
<dbReference type="Pfam" id="PF02449">
    <property type="entry name" value="Glyco_hydro_42"/>
    <property type="match status" value="1"/>
</dbReference>
<dbReference type="InterPro" id="IPR003476">
    <property type="entry name" value="Glyco_hydro_42"/>
</dbReference>
<dbReference type="GO" id="GO:0006012">
    <property type="term" value="P:galactose metabolic process"/>
    <property type="evidence" value="ECO:0007669"/>
    <property type="project" value="InterPro"/>
</dbReference>
<evidence type="ECO:0000313" key="14">
    <source>
        <dbReference type="EMBL" id="KPV43967.1"/>
    </source>
</evidence>
<feature type="active site" description="Proton donor" evidence="9">
    <location>
        <position position="151"/>
    </location>
</feature>
<name>A0A0P9EXW1_9BACL</name>
<reference evidence="14 15" key="1">
    <citation type="submission" date="2015-09" db="EMBL/GenBank/DDBJ databases">
        <title>Draft genome sequence of Alicyclobacillus ferrooxydans DSM 22381.</title>
        <authorList>
            <person name="Hemp J."/>
        </authorList>
    </citation>
    <scope>NUCLEOTIDE SEQUENCE [LARGE SCALE GENOMIC DNA]</scope>
    <source>
        <strain evidence="14 15">TC-34</strain>
    </source>
</reference>
<evidence type="ECO:0000256" key="3">
    <source>
        <dbReference type="ARBA" id="ARBA00012756"/>
    </source>
</evidence>
<evidence type="ECO:0000256" key="6">
    <source>
        <dbReference type="ARBA" id="ARBA00022833"/>
    </source>
</evidence>
<dbReference type="GO" id="GO:0009341">
    <property type="term" value="C:beta-galactosidase complex"/>
    <property type="evidence" value="ECO:0007669"/>
    <property type="project" value="InterPro"/>
</dbReference>
<evidence type="ECO:0000256" key="9">
    <source>
        <dbReference type="PIRSR" id="PIRSR001084-1"/>
    </source>
</evidence>
<dbReference type="STRING" id="471514.AN477_09620"/>
<dbReference type="Pfam" id="PF08533">
    <property type="entry name" value="Glyco_hydro_42C"/>
    <property type="match status" value="1"/>
</dbReference>
<feature type="active site" description="Nucleophile" evidence="9">
    <location>
        <position position="310"/>
    </location>
</feature>
<dbReference type="InterPro" id="IPR013780">
    <property type="entry name" value="Glyco_hydro_b"/>
</dbReference>
<dbReference type="InterPro" id="IPR017853">
    <property type="entry name" value="GH"/>
</dbReference>
<dbReference type="Gene3D" id="2.60.40.1180">
    <property type="entry name" value="Golgi alpha-mannosidase II"/>
    <property type="match status" value="1"/>
</dbReference>
<dbReference type="SUPFAM" id="SSF52317">
    <property type="entry name" value="Class I glutamine amidotransferase-like"/>
    <property type="match status" value="1"/>
</dbReference>
<dbReference type="Gene3D" id="3.40.50.880">
    <property type="match status" value="1"/>
</dbReference>
<dbReference type="CDD" id="cd03143">
    <property type="entry name" value="A4_beta-galactosidase_middle_domain"/>
    <property type="match status" value="1"/>
</dbReference>
<protein>
    <recommendedName>
        <fullName evidence="3 8">Beta-galactosidase</fullName>
        <shortName evidence="8">Beta-gal</shortName>
        <ecNumber evidence="3 8">3.2.1.23</ecNumber>
    </recommendedName>
</protein>
<evidence type="ECO:0000256" key="1">
    <source>
        <dbReference type="ARBA" id="ARBA00001412"/>
    </source>
</evidence>
<dbReference type="EC" id="3.2.1.23" evidence="3 8"/>
<dbReference type="InterPro" id="IPR013529">
    <property type="entry name" value="Glyco_hydro_42_N"/>
</dbReference>
<dbReference type="GO" id="GO:0046872">
    <property type="term" value="F:metal ion binding"/>
    <property type="evidence" value="ECO:0007669"/>
    <property type="project" value="UniProtKB-KW"/>
</dbReference>
<keyword evidence="4" id="KW-0479">Metal-binding</keyword>
<evidence type="ECO:0000313" key="15">
    <source>
        <dbReference type="Proteomes" id="UP000050482"/>
    </source>
</evidence>
<dbReference type="Gene3D" id="3.20.20.80">
    <property type="entry name" value="Glycosidases"/>
    <property type="match status" value="1"/>
</dbReference>
<evidence type="ECO:0000256" key="5">
    <source>
        <dbReference type="ARBA" id="ARBA00022801"/>
    </source>
</evidence>
<evidence type="ECO:0000256" key="8">
    <source>
        <dbReference type="PIRNR" id="PIRNR001084"/>
    </source>
</evidence>
<feature type="binding site" evidence="10">
    <location>
        <position position="150"/>
    </location>
    <ligand>
        <name>substrate</name>
    </ligand>
</feature>
<evidence type="ECO:0000256" key="10">
    <source>
        <dbReference type="PIRSR" id="PIRSR001084-2"/>
    </source>
</evidence>
<sequence>MTKTLHAKSLKVGVCYYPEHWSSDMWDSDLEMMRHMGITMVRVGEFAWSIFEPKDGEFSFQLFDEFIERAGQFGIGVILGTPTATPPAWLTYKYPEVLNVSLDGIQFQHGLRRHYNYNSPVYQQYCRRIVEKMAKHYGENTHVIGWQIDNELNCEIDVFYSERDHEAFRQWLTVKYGTLDRLNHAWGTVVWSQTYTAWEQVHLTRPNPSHSVNPHQALDEKRFISNSVMRFVENQTEVIRQYAPHQFITTNGIFGHLDTHELTERYLDFISYDSYPNFGMLADDESLRDREWSFNLSVARSVSPNFCVMEQQAGPGGWVNRIEQPTPLPGQLRLWAFQSLAHGADAIVFFRWRTAPFGTEIYWHGIFDYDNQPNRRVAEIGQTINEVSLLADKLAGSLVQADVALLRDYNNDWDGEVDTWHGPYTKKSVKEWFRGLQTSHVPCDVLNLSETTQLADLRRYKVLVYPHPVVLSERVTELLEQFVSAGGILITGCRAGLKDVNGHCRQVSMPGPLKNLFGVQVSDFTRIQGAYEVPNLVWNGDESSSGCIHAVDFNEVLQPTSEDCTVLATYDRNYYSGTPALVQNSFGKGTTYYYGSVFTRELAKKLIELTGLVDTENKLVSTTEEVELEIRRNPLTGDRYVFLLNYSGQPQAVHLHHGCRNALNGELIEGDLVLDGYDVLVCEVPDGGATARG</sequence>
<accession>A0A0P9EXW1</accession>
<feature type="binding site" evidence="10">
    <location>
        <position position="318"/>
    </location>
    <ligand>
        <name>substrate</name>
    </ligand>
</feature>
<dbReference type="InterPro" id="IPR029062">
    <property type="entry name" value="Class_I_gatase-like"/>
</dbReference>
<keyword evidence="5 8" id="KW-0378">Hydrolase</keyword>
<comment type="caution">
    <text evidence="14">The sequence shown here is derived from an EMBL/GenBank/DDBJ whole genome shotgun (WGS) entry which is preliminary data.</text>
</comment>
<comment type="similarity">
    <text evidence="2 8">Belongs to the glycosyl hydrolase 42 family.</text>
</comment>
<feature type="domain" description="Glycoside hydrolase family 42 N-terminal" evidence="11">
    <location>
        <begin position="15"/>
        <end position="387"/>
    </location>
</feature>
<dbReference type="InterPro" id="IPR013739">
    <property type="entry name" value="Beta_galactosidase_C"/>
</dbReference>
<dbReference type="Proteomes" id="UP000050482">
    <property type="component" value="Unassembled WGS sequence"/>
</dbReference>
<dbReference type="RefSeq" id="WP_054968941.1">
    <property type="nucleotide sequence ID" value="NZ_LJCO01000042.1"/>
</dbReference>
<dbReference type="AlphaFoldDB" id="A0A0P9EXW1"/>
<gene>
    <name evidence="14" type="ORF">AN477_09620</name>
</gene>
<dbReference type="GO" id="GO:0004565">
    <property type="term" value="F:beta-galactosidase activity"/>
    <property type="evidence" value="ECO:0007669"/>
    <property type="project" value="UniProtKB-EC"/>
</dbReference>
<keyword evidence="15" id="KW-1185">Reference proteome</keyword>
<proteinExistence type="inferred from homology"/>
<evidence type="ECO:0000256" key="2">
    <source>
        <dbReference type="ARBA" id="ARBA00005940"/>
    </source>
</evidence>
<dbReference type="OrthoDB" id="9800974at2"/>
<feature type="binding site" evidence="10">
    <location>
        <position position="112"/>
    </location>
    <ligand>
        <name>substrate</name>
    </ligand>
</feature>
<dbReference type="PANTHER" id="PTHR36447:SF2">
    <property type="entry name" value="BETA-GALACTOSIDASE YESZ"/>
    <property type="match status" value="1"/>
</dbReference>
<evidence type="ECO:0000256" key="7">
    <source>
        <dbReference type="ARBA" id="ARBA00023295"/>
    </source>
</evidence>
<keyword evidence="6" id="KW-0862">Zinc</keyword>
<feature type="domain" description="Beta-galactosidase C-terminal" evidence="13">
    <location>
        <begin position="637"/>
        <end position="681"/>
    </location>
</feature>
<evidence type="ECO:0000259" key="12">
    <source>
        <dbReference type="Pfam" id="PF08532"/>
    </source>
</evidence>
<dbReference type="PATRIC" id="fig|471514.4.peg.500"/>
<comment type="catalytic activity">
    <reaction evidence="1 8">
        <text>Hydrolysis of terminal non-reducing beta-D-galactose residues in beta-D-galactosides.</text>
        <dbReference type="EC" id="3.2.1.23"/>
    </reaction>
</comment>
<dbReference type="SUPFAM" id="SSF51445">
    <property type="entry name" value="(Trans)glycosidases"/>
    <property type="match status" value="1"/>
</dbReference>
<dbReference type="PIRSF" id="PIRSF001084">
    <property type="entry name" value="B-galactosidase"/>
    <property type="match status" value="1"/>
</dbReference>
<dbReference type="PANTHER" id="PTHR36447">
    <property type="entry name" value="BETA-GALACTOSIDASE GANA"/>
    <property type="match status" value="1"/>
</dbReference>
<keyword evidence="7 8" id="KW-0326">Glycosidase</keyword>